<keyword evidence="3" id="KW-1185">Reference proteome</keyword>
<evidence type="ECO:0000313" key="2">
    <source>
        <dbReference type="EMBL" id="SKC79974.1"/>
    </source>
</evidence>
<sequence>MTKLKMILKNKKGNGAIYACIIVLVLILLFTVISEYLRLQMIAKGVRDALQTSIISVATQNYDDLYSGIREGYSGGYELSPNDKWKSCIDIGSVYYHLDSTLGLKNNGVYHMKISGDDIEFKLSNLDLEIINSPLAPNNPDGERRFSATGKILLEVPLDFGWDMLPPMKINIGVKAGYTPKF</sequence>
<keyword evidence="1" id="KW-0472">Membrane</keyword>
<dbReference type="Proteomes" id="UP000190285">
    <property type="component" value="Unassembled WGS sequence"/>
</dbReference>
<reference evidence="2 3" key="1">
    <citation type="submission" date="2017-02" db="EMBL/GenBank/DDBJ databases">
        <authorList>
            <person name="Peterson S.W."/>
        </authorList>
    </citation>
    <scope>NUCLEOTIDE SEQUENCE [LARGE SCALE GENOMIC DNA]</scope>
    <source>
        <strain evidence="2 3">M1</strain>
    </source>
</reference>
<protein>
    <submittedName>
        <fullName evidence="2">Uncharacterized protein</fullName>
    </submittedName>
</protein>
<gene>
    <name evidence="2" type="ORF">SAMN02194393_03402</name>
</gene>
<dbReference type="RefSeq" id="WP_244282131.1">
    <property type="nucleotide sequence ID" value="NZ_FUZT01000008.1"/>
</dbReference>
<dbReference type="AlphaFoldDB" id="A0A1T5LVW4"/>
<proteinExistence type="predicted"/>
<keyword evidence="1" id="KW-1133">Transmembrane helix</keyword>
<accession>A0A1T5LVW4</accession>
<feature type="transmembrane region" description="Helical" evidence="1">
    <location>
        <begin position="15"/>
        <end position="37"/>
    </location>
</feature>
<dbReference type="STRING" id="36842.SAMN02194393_03402"/>
<evidence type="ECO:0000256" key="1">
    <source>
        <dbReference type="SAM" id="Phobius"/>
    </source>
</evidence>
<name>A0A1T5LVW4_9FIRM</name>
<evidence type="ECO:0000313" key="3">
    <source>
        <dbReference type="Proteomes" id="UP000190285"/>
    </source>
</evidence>
<organism evidence="2 3">
    <name type="scientific">Maledivibacter halophilus</name>
    <dbReference type="NCBI Taxonomy" id="36842"/>
    <lineage>
        <taxon>Bacteria</taxon>
        <taxon>Bacillati</taxon>
        <taxon>Bacillota</taxon>
        <taxon>Clostridia</taxon>
        <taxon>Peptostreptococcales</taxon>
        <taxon>Caminicellaceae</taxon>
        <taxon>Maledivibacter</taxon>
    </lineage>
</organism>
<dbReference type="EMBL" id="FUZT01000008">
    <property type="protein sequence ID" value="SKC79974.1"/>
    <property type="molecule type" value="Genomic_DNA"/>
</dbReference>
<keyword evidence="1" id="KW-0812">Transmembrane</keyword>